<reference evidence="1" key="1">
    <citation type="journal article" date="2014" name="Front. Microbiol.">
        <title>High frequency of phylogenetically diverse reductive dehalogenase-homologous genes in deep subseafloor sedimentary metagenomes.</title>
        <authorList>
            <person name="Kawai M."/>
            <person name="Futagami T."/>
            <person name="Toyoda A."/>
            <person name="Takaki Y."/>
            <person name="Nishi S."/>
            <person name="Hori S."/>
            <person name="Arai W."/>
            <person name="Tsubouchi T."/>
            <person name="Morono Y."/>
            <person name="Uchiyama I."/>
            <person name="Ito T."/>
            <person name="Fujiyama A."/>
            <person name="Inagaki F."/>
            <person name="Takami H."/>
        </authorList>
    </citation>
    <scope>NUCLEOTIDE SEQUENCE</scope>
    <source>
        <strain evidence="1">Expedition CK06-06</strain>
    </source>
</reference>
<accession>X1BEC3</accession>
<protein>
    <submittedName>
        <fullName evidence="1">Uncharacterized protein</fullName>
    </submittedName>
</protein>
<dbReference type="AlphaFoldDB" id="X1BEC3"/>
<name>X1BEC3_9ZZZZ</name>
<evidence type="ECO:0000313" key="1">
    <source>
        <dbReference type="EMBL" id="GAG70361.1"/>
    </source>
</evidence>
<gene>
    <name evidence="1" type="ORF">S01H4_08537</name>
</gene>
<dbReference type="EMBL" id="BART01002942">
    <property type="protein sequence ID" value="GAG70361.1"/>
    <property type="molecule type" value="Genomic_DNA"/>
</dbReference>
<comment type="caution">
    <text evidence="1">The sequence shown here is derived from an EMBL/GenBank/DDBJ whole genome shotgun (WGS) entry which is preliminary data.</text>
</comment>
<sequence>NCVIIYRLIRGVPGFGLGCQVEISIDPKSQVRILPGPLDYPNYFYLNIHIFVNKIKFICYEKL</sequence>
<organism evidence="1">
    <name type="scientific">marine sediment metagenome</name>
    <dbReference type="NCBI Taxonomy" id="412755"/>
    <lineage>
        <taxon>unclassified sequences</taxon>
        <taxon>metagenomes</taxon>
        <taxon>ecological metagenomes</taxon>
    </lineage>
</organism>
<feature type="non-terminal residue" evidence="1">
    <location>
        <position position="1"/>
    </location>
</feature>
<proteinExistence type="predicted"/>